<accession>A0A0F5FR27</accession>
<dbReference type="PANTHER" id="PTHR43818:SF11">
    <property type="entry name" value="BCDNA.GH03377"/>
    <property type="match status" value="1"/>
</dbReference>
<keyword evidence="1" id="KW-0560">Oxidoreductase</keyword>
<protein>
    <submittedName>
        <fullName evidence="3">Oxidoreductase</fullName>
    </submittedName>
</protein>
<dbReference type="EMBL" id="JZEX01000119">
    <property type="protein sequence ID" value="KKB11283.1"/>
    <property type="molecule type" value="Genomic_DNA"/>
</dbReference>
<sequence length="363" mass="40440">MTHHVPRDLLYNFEYDRRLKACFIGAGGHAYRNVYPTFRYAPVDLVALCDLDENRAKGVARVFGAERTYTDHNEMLVTEKPDVVFIVTSYTPDGHVQATALAGDAVRAGAHVWMEKPTAASVAEIEELQALSRETGKQIMTGLKKTFFPAIEKLRDIIDGPSFGALTSISVRYPQNLPAPQDRGNLNKMRSFLDHIYHPGAILGFLAGEIERASYEWEPRTGSSITTFRFKSGAIGQMHLTAGQARGAPLERVEVVGEGSHAIVENGNRLIHYRPSKLPTYGRSSSYILPEDTAPLLYEPEFSLGQLYNNNMFTLGYVPEVLHFCETVLADKSLTKGTLEAAHQIMKLFEFYRTTEQGVTASF</sequence>
<dbReference type="STRING" id="443610.VE25_13260"/>
<dbReference type="PANTHER" id="PTHR43818">
    <property type="entry name" value="BCDNA.GH03377"/>
    <property type="match status" value="1"/>
</dbReference>
<dbReference type="InterPro" id="IPR036291">
    <property type="entry name" value="NAD(P)-bd_dom_sf"/>
</dbReference>
<dbReference type="SUPFAM" id="SSF51735">
    <property type="entry name" value="NAD(P)-binding Rossmann-fold domains"/>
    <property type="match status" value="1"/>
</dbReference>
<evidence type="ECO:0000313" key="4">
    <source>
        <dbReference type="Proteomes" id="UP000033632"/>
    </source>
</evidence>
<comment type="caution">
    <text evidence="3">The sequence shown here is derived from an EMBL/GenBank/DDBJ whole genome shotgun (WGS) entry which is preliminary data.</text>
</comment>
<evidence type="ECO:0000313" key="3">
    <source>
        <dbReference type="EMBL" id="KKB11283.1"/>
    </source>
</evidence>
<gene>
    <name evidence="3" type="ORF">VE25_13260</name>
</gene>
<keyword evidence="4" id="KW-1185">Reference proteome</keyword>
<feature type="domain" description="Gfo/Idh/MocA-like oxidoreductase N-terminal" evidence="2">
    <location>
        <begin position="21"/>
        <end position="142"/>
    </location>
</feature>
<dbReference type="Gene3D" id="3.30.360.10">
    <property type="entry name" value="Dihydrodipicolinate Reductase, domain 2"/>
    <property type="match status" value="1"/>
</dbReference>
<proteinExistence type="predicted"/>
<evidence type="ECO:0000259" key="2">
    <source>
        <dbReference type="Pfam" id="PF01408"/>
    </source>
</evidence>
<dbReference type="SUPFAM" id="SSF55347">
    <property type="entry name" value="Glyceraldehyde-3-phosphate dehydrogenase-like, C-terminal domain"/>
    <property type="match status" value="1"/>
</dbReference>
<dbReference type="AlphaFoldDB" id="A0A0F5FR27"/>
<dbReference type="RefSeq" id="WP_046109108.1">
    <property type="nucleotide sequence ID" value="NZ_JZEX01000119.1"/>
</dbReference>
<reference evidence="3 4" key="1">
    <citation type="submission" date="2015-03" db="EMBL/GenBank/DDBJ databases">
        <authorList>
            <person name="Hassan Y.I."/>
            <person name="Lepp D."/>
            <person name="Li X.-Z."/>
            <person name="Zhou T."/>
        </authorList>
    </citation>
    <scope>NUCLEOTIDE SEQUENCE [LARGE SCALE GENOMIC DNA]</scope>
    <source>
        <strain evidence="3 4">BD-c194</strain>
    </source>
</reference>
<dbReference type="OrthoDB" id="9815825at2"/>
<organism evidence="3 4">
    <name type="scientific">Devosia geojensis</name>
    <dbReference type="NCBI Taxonomy" id="443610"/>
    <lineage>
        <taxon>Bacteria</taxon>
        <taxon>Pseudomonadati</taxon>
        <taxon>Pseudomonadota</taxon>
        <taxon>Alphaproteobacteria</taxon>
        <taxon>Hyphomicrobiales</taxon>
        <taxon>Devosiaceae</taxon>
        <taxon>Devosia</taxon>
    </lineage>
</organism>
<dbReference type="Gene3D" id="3.40.50.720">
    <property type="entry name" value="NAD(P)-binding Rossmann-like Domain"/>
    <property type="match status" value="1"/>
</dbReference>
<name>A0A0F5FR27_9HYPH</name>
<dbReference type="InterPro" id="IPR000683">
    <property type="entry name" value="Gfo/Idh/MocA-like_OxRdtase_N"/>
</dbReference>
<dbReference type="GO" id="GO:0000166">
    <property type="term" value="F:nucleotide binding"/>
    <property type="evidence" value="ECO:0007669"/>
    <property type="project" value="InterPro"/>
</dbReference>
<evidence type="ECO:0000256" key="1">
    <source>
        <dbReference type="ARBA" id="ARBA00023002"/>
    </source>
</evidence>
<dbReference type="InterPro" id="IPR050463">
    <property type="entry name" value="Gfo/Idh/MocA_oxidrdct_glycsds"/>
</dbReference>
<dbReference type="GO" id="GO:0016491">
    <property type="term" value="F:oxidoreductase activity"/>
    <property type="evidence" value="ECO:0007669"/>
    <property type="project" value="UniProtKB-KW"/>
</dbReference>
<dbReference type="PATRIC" id="fig|443610.3.peg.893"/>
<dbReference type="Proteomes" id="UP000033632">
    <property type="component" value="Unassembled WGS sequence"/>
</dbReference>
<dbReference type="Pfam" id="PF01408">
    <property type="entry name" value="GFO_IDH_MocA"/>
    <property type="match status" value="1"/>
</dbReference>